<dbReference type="Gene3D" id="3.40.50.300">
    <property type="entry name" value="P-loop containing nucleotide triphosphate hydrolases"/>
    <property type="match status" value="1"/>
</dbReference>
<dbReference type="SUPFAM" id="SSF55186">
    <property type="entry name" value="ThrRS/AlaRS common domain"/>
    <property type="match status" value="1"/>
</dbReference>
<feature type="domain" description="AAA+ ATPase" evidence="1">
    <location>
        <begin position="288"/>
        <end position="449"/>
    </location>
</feature>
<gene>
    <name evidence="2" type="ORF">HXK21_03720</name>
</gene>
<dbReference type="SMART" id="SM00382">
    <property type="entry name" value="AAA"/>
    <property type="match status" value="1"/>
</dbReference>
<dbReference type="InterPro" id="IPR006083">
    <property type="entry name" value="PRK/URK"/>
</dbReference>
<dbReference type="InterPro" id="IPR003593">
    <property type="entry name" value="AAA+_ATPase"/>
</dbReference>
<dbReference type="Proteomes" id="UP000704068">
    <property type="component" value="Unassembled WGS sequence"/>
</dbReference>
<dbReference type="RefSeq" id="WP_303763363.1">
    <property type="nucleotide sequence ID" value="NZ_JABZGR010000007.1"/>
</dbReference>
<dbReference type="CDD" id="cd02028">
    <property type="entry name" value="UMPK_like"/>
    <property type="match status" value="1"/>
</dbReference>
<organism evidence="2 3">
    <name type="scientific">Alloprevotella tannerae</name>
    <dbReference type="NCBI Taxonomy" id="76122"/>
    <lineage>
        <taxon>Bacteria</taxon>
        <taxon>Pseudomonadati</taxon>
        <taxon>Bacteroidota</taxon>
        <taxon>Bacteroidia</taxon>
        <taxon>Bacteroidales</taxon>
        <taxon>Prevotellaceae</taxon>
        <taxon>Alloprevotella</taxon>
    </lineage>
</organism>
<comment type="caution">
    <text evidence="2">The sequence shown here is derived from an EMBL/GenBank/DDBJ whole genome shotgun (WGS) entry which is preliminary data.</text>
</comment>
<dbReference type="GO" id="GO:0005524">
    <property type="term" value="F:ATP binding"/>
    <property type="evidence" value="ECO:0007669"/>
    <property type="project" value="InterPro"/>
</dbReference>
<keyword evidence="2" id="KW-0418">Kinase</keyword>
<dbReference type="SUPFAM" id="SSF52540">
    <property type="entry name" value="P-loop containing nucleoside triphosphate hydrolases"/>
    <property type="match status" value="1"/>
</dbReference>
<evidence type="ECO:0000313" key="3">
    <source>
        <dbReference type="Proteomes" id="UP000704068"/>
    </source>
</evidence>
<protein>
    <submittedName>
        <fullName evidence="2">Nucleoside kinase</fullName>
    </submittedName>
</protein>
<accession>A0A929RXY9</accession>
<dbReference type="Pfam" id="PF00485">
    <property type="entry name" value="PRK"/>
    <property type="match status" value="1"/>
</dbReference>
<sequence>MLRTINVRCKNTGKTHRVPAGFTMEEVYDMLEINLPYECTSVKVNNKTEGLHYTIYNDKDIEFIDITNPSGMRTYTRSLFFVLYKAVCEVYPQARLRIDTPVSNGYYCRLSGLPAGVNGDVVVALRNKMKAIIDANLPYHRITAPTDEAIALFRQHRLEDKAQLLEGSGLLYTTYYTLGGTPDYFYGSLLINTGQLQLFDLVPYYDGLLLRVPDPKNPKELKPMIDQRKMFDVFNEQHRWQEILGISTIGQFNKACSEGGTDELINISEALQEKRISALADRIANQPAIKVILISGPSSSGKTTFCKRLAVQLSACGKRPMTISLDDYFVDRSKTPLDEQGEYDYEHINAMNISLLNKQLDELLKGETVELPKFNFLRGICEKSGIKIRMEEGTLLILEGIHALNPMLTAQISNECKFKIYASALTTILLDDHNYIPTADNRLLRRIIRDFKYRGYSAEETIRRWPSVRSGEEKWIFPYQEEADVMMNTALLFEFAALRNQALPLLEQVPENVPEYSEAYRLRKFLSYLKPISIRNLPPTSLLREFLGGSVFRY</sequence>
<keyword evidence="2" id="KW-0808">Transferase</keyword>
<dbReference type="InterPro" id="IPR018163">
    <property type="entry name" value="Thr/Ala-tRNA-synth_IIc_edit"/>
</dbReference>
<proteinExistence type="predicted"/>
<dbReference type="GO" id="GO:0016301">
    <property type="term" value="F:kinase activity"/>
    <property type="evidence" value="ECO:0007669"/>
    <property type="project" value="UniProtKB-KW"/>
</dbReference>
<evidence type="ECO:0000259" key="1">
    <source>
        <dbReference type="SMART" id="SM00382"/>
    </source>
</evidence>
<dbReference type="AlphaFoldDB" id="A0A929RXY9"/>
<name>A0A929RXY9_9BACT</name>
<evidence type="ECO:0000313" key="2">
    <source>
        <dbReference type="EMBL" id="MBF0970139.1"/>
    </source>
</evidence>
<dbReference type="Gene3D" id="3.30.980.10">
    <property type="entry name" value="Threonyl-trna Synthetase, Chain A, domain 2"/>
    <property type="match status" value="1"/>
</dbReference>
<dbReference type="PANTHER" id="PTHR10285">
    <property type="entry name" value="URIDINE KINASE"/>
    <property type="match status" value="1"/>
</dbReference>
<reference evidence="2" key="1">
    <citation type="submission" date="2020-04" db="EMBL/GenBank/DDBJ databases">
        <title>Deep metagenomics examines the oral microbiome during advanced dental caries in children, revealing novel taxa and co-occurrences with host molecules.</title>
        <authorList>
            <person name="Baker J.L."/>
            <person name="Morton J.T."/>
            <person name="Dinis M."/>
            <person name="Alvarez R."/>
            <person name="Tran N.C."/>
            <person name="Knight R."/>
            <person name="Edlund A."/>
        </authorList>
    </citation>
    <scope>NUCLEOTIDE SEQUENCE</scope>
    <source>
        <strain evidence="2">JCVI_34_bin.1</strain>
    </source>
</reference>
<dbReference type="InterPro" id="IPR027417">
    <property type="entry name" value="P-loop_NTPase"/>
</dbReference>
<dbReference type="EMBL" id="JABZGR010000007">
    <property type="protein sequence ID" value="MBF0970139.1"/>
    <property type="molecule type" value="Genomic_DNA"/>
</dbReference>